<sequence length="258" mass="29427">MAKKWITFDLDGTLMLNPFGRWVFPEINAVVSKWAGASVDIAGKMIEEHQRRMSQSRYVDAYDWDEMLSSCLSCMDIPQRLDIEGLVKKHCVVPKIRLLEEDVLSVLGELRAKGYALAAVTNGFYKYQYPVMEALGLAKYFDEIVTPERAGTGKPDPAILQLLEGEVAAHVGDRLDHDIQMANRYRCLSVLIEHRLPRELCSVHPQWRAAHPGMEHVYREKWRKESKRDTTLSLPAECRPQVVLASIGELLTVLDDKY</sequence>
<keyword evidence="1 2" id="KW-0378">Hydrolase</keyword>
<dbReference type="Proteomes" id="UP001056500">
    <property type="component" value="Chromosome"/>
</dbReference>
<gene>
    <name evidence="2" type="ORF">NDK47_03310</name>
</gene>
<dbReference type="InterPro" id="IPR006439">
    <property type="entry name" value="HAD-SF_hydro_IA"/>
</dbReference>
<dbReference type="SFLD" id="SFLDG01129">
    <property type="entry name" value="C1.5:_HAD__Beta-PGM__Phosphata"/>
    <property type="match status" value="1"/>
</dbReference>
<proteinExistence type="predicted"/>
<reference evidence="2" key="1">
    <citation type="submission" date="2022-06" db="EMBL/GenBank/DDBJ databases">
        <title>Genome sequencing of Brevibacillus sp. BB3-R1.</title>
        <authorList>
            <person name="Heo J."/>
            <person name="Lee D."/>
            <person name="Won M."/>
            <person name="Han B.-H."/>
            <person name="Hong S.-B."/>
            <person name="Kwon S.-W."/>
        </authorList>
    </citation>
    <scope>NUCLEOTIDE SEQUENCE</scope>
    <source>
        <strain evidence="2">BB3-R1</strain>
    </source>
</reference>
<evidence type="ECO:0000313" key="3">
    <source>
        <dbReference type="Proteomes" id="UP001056500"/>
    </source>
</evidence>
<dbReference type="RefSeq" id="WP_251873522.1">
    <property type="nucleotide sequence ID" value="NZ_CP098755.1"/>
</dbReference>
<keyword evidence="3" id="KW-1185">Reference proteome</keyword>
<dbReference type="GO" id="GO:0016787">
    <property type="term" value="F:hydrolase activity"/>
    <property type="evidence" value="ECO:0007669"/>
    <property type="project" value="UniProtKB-KW"/>
</dbReference>
<dbReference type="PANTHER" id="PTHR43316">
    <property type="entry name" value="HYDROLASE, HALOACID DELAHOGENASE-RELATED"/>
    <property type="match status" value="1"/>
</dbReference>
<dbReference type="SFLD" id="SFLDS00003">
    <property type="entry name" value="Haloacid_Dehalogenase"/>
    <property type="match status" value="1"/>
</dbReference>
<dbReference type="InterPro" id="IPR023214">
    <property type="entry name" value="HAD_sf"/>
</dbReference>
<protein>
    <submittedName>
        <fullName evidence="2">HAD family hydrolase</fullName>
    </submittedName>
</protein>
<dbReference type="PRINTS" id="PR00413">
    <property type="entry name" value="HADHALOGNASE"/>
</dbReference>
<evidence type="ECO:0000313" key="2">
    <source>
        <dbReference type="EMBL" id="USG66372.1"/>
    </source>
</evidence>
<dbReference type="InterPro" id="IPR051540">
    <property type="entry name" value="S-2-haloacid_dehalogenase"/>
</dbReference>
<name>A0ABY4WGX2_9BACL</name>
<dbReference type="EMBL" id="CP098755">
    <property type="protein sequence ID" value="USG66372.1"/>
    <property type="molecule type" value="Genomic_DNA"/>
</dbReference>
<dbReference type="Gene3D" id="1.10.150.520">
    <property type="match status" value="1"/>
</dbReference>
<dbReference type="SUPFAM" id="SSF56784">
    <property type="entry name" value="HAD-like"/>
    <property type="match status" value="1"/>
</dbReference>
<accession>A0ABY4WGX2</accession>
<dbReference type="NCBIfam" id="TIGR01549">
    <property type="entry name" value="HAD-SF-IA-v1"/>
    <property type="match status" value="1"/>
</dbReference>
<dbReference type="InterPro" id="IPR036412">
    <property type="entry name" value="HAD-like_sf"/>
</dbReference>
<dbReference type="Gene3D" id="3.40.50.1000">
    <property type="entry name" value="HAD superfamily/HAD-like"/>
    <property type="match status" value="1"/>
</dbReference>
<evidence type="ECO:0000256" key="1">
    <source>
        <dbReference type="ARBA" id="ARBA00022801"/>
    </source>
</evidence>
<dbReference type="Pfam" id="PF00702">
    <property type="entry name" value="Hydrolase"/>
    <property type="match status" value="1"/>
</dbReference>
<organism evidence="2 3">
    <name type="scientific">Brevibacillus ruminantium</name>
    <dbReference type="NCBI Taxonomy" id="2950604"/>
    <lineage>
        <taxon>Bacteria</taxon>
        <taxon>Bacillati</taxon>
        <taxon>Bacillota</taxon>
        <taxon>Bacilli</taxon>
        <taxon>Bacillales</taxon>
        <taxon>Paenibacillaceae</taxon>
        <taxon>Brevibacillus</taxon>
    </lineage>
</organism>